<sequence length="197" mass="23073">MPFEHIRYDEDSKFTHLASGSTISLKRQLTNGKLFLQLTLDPSGEEIADARVSSRFDKFLYKKKELPYHLLPYDFKCHYVVELILTDELCQFTHLGSLLMFVIVCEVQVNGADYLYLASPFRTSMGFFTQYGFFPAPENVTYKNHLVQRSKRHFWQPSPLISLQQAIEMRKKYRIWRGNVNSVHGLLMAKITKYFSL</sequence>
<evidence type="ECO:0000313" key="2">
    <source>
        <dbReference type="Proteomes" id="UP001163255"/>
    </source>
</evidence>
<dbReference type="EMBL" id="CP103300">
    <property type="protein sequence ID" value="UYM17387.1"/>
    <property type="molecule type" value="Genomic_DNA"/>
</dbReference>
<evidence type="ECO:0008006" key="3">
    <source>
        <dbReference type="Google" id="ProtNLM"/>
    </source>
</evidence>
<dbReference type="RefSeq" id="WP_262599950.1">
    <property type="nucleotide sequence ID" value="NZ_CP103300.1"/>
</dbReference>
<accession>A0ABY6GXU2</accession>
<name>A0ABY6GXU2_9GAMM</name>
<proteinExistence type="predicted"/>
<organism evidence="1 2">
    <name type="scientific">Endozoicomonas euniceicola</name>
    <dbReference type="NCBI Taxonomy" id="1234143"/>
    <lineage>
        <taxon>Bacteria</taxon>
        <taxon>Pseudomonadati</taxon>
        <taxon>Pseudomonadota</taxon>
        <taxon>Gammaproteobacteria</taxon>
        <taxon>Oceanospirillales</taxon>
        <taxon>Endozoicomonadaceae</taxon>
        <taxon>Endozoicomonas</taxon>
    </lineage>
</organism>
<reference evidence="1" key="1">
    <citation type="submission" date="2022-10" db="EMBL/GenBank/DDBJ databases">
        <title>Completed Genome Sequence of two octocoral isolated bacterium, Endozoicomonas euniceicola EF212T and Endozoicomonas gorgoniicola PS125T.</title>
        <authorList>
            <person name="Chiou Y.-J."/>
            <person name="Chen Y.-H."/>
        </authorList>
    </citation>
    <scope>NUCLEOTIDE SEQUENCE</scope>
    <source>
        <strain evidence="1">EF212</strain>
    </source>
</reference>
<protein>
    <recommendedName>
        <fullName evidence="3">GNAT family N-acetyltransferase</fullName>
    </recommendedName>
</protein>
<evidence type="ECO:0000313" key="1">
    <source>
        <dbReference type="EMBL" id="UYM17387.1"/>
    </source>
</evidence>
<gene>
    <name evidence="1" type="ORF">NX720_05565</name>
</gene>
<keyword evidence="2" id="KW-1185">Reference proteome</keyword>
<dbReference type="Proteomes" id="UP001163255">
    <property type="component" value="Chromosome"/>
</dbReference>